<dbReference type="GO" id="GO:0043565">
    <property type="term" value="F:sequence-specific DNA binding"/>
    <property type="evidence" value="ECO:0007669"/>
    <property type="project" value="InterPro"/>
</dbReference>
<protein>
    <recommendedName>
        <fullName evidence="1">HTH araC/xylS-type domain-containing protein</fullName>
    </recommendedName>
</protein>
<proteinExistence type="predicted"/>
<dbReference type="InterPro" id="IPR018060">
    <property type="entry name" value="HTH_AraC"/>
</dbReference>
<dbReference type="Proteomes" id="UP000241507">
    <property type="component" value="Chromosome"/>
</dbReference>
<gene>
    <name evidence="2" type="ORF">C7S20_05235</name>
</gene>
<evidence type="ECO:0000313" key="2">
    <source>
        <dbReference type="EMBL" id="AVR44715.1"/>
    </source>
</evidence>
<keyword evidence="3" id="KW-1185">Reference proteome</keyword>
<dbReference type="RefSeq" id="WP_107011492.1">
    <property type="nucleotide sequence ID" value="NZ_CP028136.1"/>
</dbReference>
<dbReference type="AlphaFoldDB" id="A0A2R3Z378"/>
<name>A0A2R3Z378_9FLAO</name>
<dbReference type="EMBL" id="CP028136">
    <property type="protein sequence ID" value="AVR44715.1"/>
    <property type="molecule type" value="Genomic_DNA"/>
</dbReference>
<sequence>MADYTANHLLLDDHPLFFNVSIMDYKNEIKNHDLTGSGKIYLCFLYGGFSKINSDGFQPELPKVNIQPVENHFSMSVDPGARLITMGIKRPQYWYNITKLKLSKKSKPHYNFYRAVPPDILDPLYKDFEEMESPKKILRRMDNTLKDFYGEWGNKTPIDELINEILERHGRISIKEILEKYPIARSTLNAYFDKYIGIAPKFYIRLIQFNYILREHFIYKKCLADIIRDWEFYDYSHFKKDMMLFTGVSPTNVEEFQNDSIKGYFNIDSLFKKINYG</sequence>
<evidence type="ECO:0000313" key="3">
    <source>
        <dbReference type="Proteomes" id="UP000241507"/>
    </source>
</evidence>
<dbReference type="GO" id="GO:0003700">
    <property type="term" value="F:DNA-binding transcription factor activity"/>
    <property type="evidence" value="ECO:0007669"/>
    <property type="project" value="InterPro"/>
</dbReference>
<dbReference type="Gene3D" id="1.10.10.60">
    <property type="entry name" value="Homeodomain-like"/>
    <property type="match status" value="1"/>
</dbReference>
<accession>A0A2R3Z378</accession>
<dbReference type="PROSITE" id="PS01124">
    <property type="entry name" value="HTH_ARAC_FAMILY_2"/>
    <property type="match status" value="1"/>
</dbReference>
<feature type="domain" description="HTH araC/xylS-type" evidence="1">
    <location>
        <begin position="156"/>
        <end position="256"/>
    </location>
</feature>
<organism evidence="2 3">
    <name type="scientific">Christiangramia fulva</name>
    <dbReference type="NCBI Taxonomy" id="2126553"/>
    <lineage>
        <taxon>Bacteria</taxon>
        <taxon>Pseudomonadati</taxon>
        <taxon>Bacteroidota</taxon>
        <taxon>Flavobacteriia</taxon>
        <taxon>Flavobacteriales</taxon>
        <taxon>Flavobacteriaceae</taxon>
        <taxon>Christiangramia</taxon>
    </lineage>
</organism>
<evidence type="ECO:0000259" key="1">
    <source>
        <dbReference type="PROSITE" id="PS01124"/>
    </source>
</evidence>
<dbReference type="OrthoDB" id="323290at2"/>
<dbReference type="KEGG" id="grs:C7S20_05235"/>
<reference evidence="3" key="1">
    <citation type="submission" date="2018-03" db="EMBL/GenBank/DDBJ databases">
        <title>Gramella fulva sp. nov., isolated from a dry surface of tidal flat.</title>
        <authorList>
            <person name="Hwang S.H."/>
            <person name="Hwang W.M."/>
            <person name="Kang K."/>
            <person name="Ahn T.-Y."/>
        </authorList>
    </citation>
    <scope>NUCLEOTIDE SEQUENCE [LARGE SCALE GENOMIC DNA]</scope>
    <source>
        <strain evidence="3">SH35</strain>
    </source>
</reference>